<proteinExistence type="predicted"/>
<name>A0ABV8IPB9_9ACTN</name>
<protein>
    <recommendedName>
        <fullName evidence="4">Lipoprotein</fullName>
    </recommendedName>
</protein>
<dbReference type="EMBL" id="JBHSBL010000006">
    <property type="protein sequence ID" value="MFC4064763.1"/>
    <property type="molecule type" value="Genomic_DNA"/>
</dbReference>
<dbReference type="RefSeq" id="WP_378065804.1">
    <property type="nucleotide sequence ID" value="NZ_JBHSBL010000006.1"/>
</dbReference>
<dbReference type="Proteomes" id="UP001595867">
    <property type="component" value="Unassembled WGS sequence"/>
</dbReference>
<feature type="compositionally biased region" description="Low complexity" evidence="1">
    <location>
        <begin position="16"/>
        <end position="33"/>
    </location>
</feature>
<evidence type="ECO:0000313" key="2">
    <source>
        <dbReference type="EMBL" id="MFC4064763.1"/>
    </source>
</evidence>
<reference evidence="3" key="1">
    <citation type="journal article" date="2019" name="Int. J. Syst. Evol. Microbiol.">
        <title>The Global Catalogue of Microorganisms (GCM) 10K type strain sequencing project: providing services to taxonomists for standard genome sequencing and annotation.</title>
        <authorList>
            <consortium name="The Broad Institute Genomics Platform"/>
            <consortium name="The Broad Institute Genome Sequencing Center for Infectious Disease"/>
            <person name="Wu L."/>
            <person name="Ma J."/>
        </authorList>
    </citation>
    <scope>NUCLEOTIDE SEQUENCE [LARGE SCALE GENOMIC DNA]</scope>
    <source>
        <strain evidence="3">TBRC 5832</strain>
    </source>
</reference>
<keyword evidence="3" id="KW-1185">Reference proteome</keyword>
<organism evidence="2 3">
    <name type="scientific">Actinoplanes subglobosus</name>
    <dbReference type="NCBI Taxonomy" id="1547892"/>
    <lineage>
        <taxon>Bacteria</taxon>
        <taxon>Bacillati</taxon>
        <taxon>Actinomycetota</taxon>
        <taxon>Actinomycetes</taxon>
        <taxon>Micromonosporales</taxon>
        <taxon>Micromonosporaceae</taxon>
        <taxon>Actinoplanes</taxon>
    </lineage>
</organism>
<accession>A0ABV8IPB9</accession>
<sequence>MALLGGCGPGPAQPVEPGAVPSEAASEAAPAGEPRAEETARLQKQAREALQRWDRAVEAAGGAPRFVPVGPLTGQIGDWEPALAANAKMSLGNGHLTIIGRLPVAPEARGEVVWEGGVRETVPLLSAEDALGRITAGWVECPGCVPLEITGARLGTTRVETTRGPATVPAWEFTVKGSRVRITRPAAGGSGTVQVTPPSWDPYNSPAGLAITSAGTTVGGRNLTAGFTGAPRDASEPCGIDYTAVAVEADTAVVVYILERHHAEGESCTAIGHPRTASVELAAPLGERAVLEVTQGLPVPVTITS</sequence>
<comment type="caution">
    <text evidence="2">The sequence shown here is derived from an EMBL/GenBank/DDBJ whole genome shotgun (WGS) entry which is preliminary data.</text>
</comment>
<evidence type="ECO:0000256" key="1">
    <source>
        <dbReference type="SAM" id="MobiDB-lite"/>
    </source>
</evidence>
<feature type="region of interest" description="Disordered" evidence="1">
    <location>
        <begin position="1"/>
        <end position="40"/>
    </location>
</feature>
<evidence type="ECO:0008006" key="4">
    <source>
        <dbReference type="Google" id="ProtNLM"/>
    </source>
</evidence>
<gene>
    <name evidence="2" type="ORF">ACFO0C_07465</name>
</gene>
<evidence type="ECO:0000313" key="3">
    <source>
        <dbReference type="Proteomes" id="UP001595867"/>
    </source>
</evidence>